<feature type="region of interest" description="Disordered" evidence="1">
    <location>
        <begin position="1"/>
        <end position="33"/>
    </location>
</feature>
<evidence type="ECO:0000313" key="2">
    <source>
        <dbReference type="EMBL" id="GJS61782.1"/>
    </source>
</evidence>
<organism evidence="2 3">
    <name type="scientific">Tanacetum coccineum</name>
    <dbReference type="NCBI Taxonomy" id="301880"/>
    <lineage>
        <taxon>Eukaryota</taxon>
        <taxon>Viridiplantae</taxon>
        <taxon>Streptophyta</taxon>
        <taxon>Embryophyta</taxon>
        <taxon>Tracheophyta</taxon>
        <taxon>Spermatophyta</taxon>
        <taxon>Magnoliopsida</taxon>
        <taxon>eudicotyledons</taxon>
        <taxon>Gunneridae</taxon>
        <taxon>Pentapetalae</taxon>
        <taxon>asterids</taxon>
        <taxon>campanulids</taxon>
        <taxon>Asterales</taxon>
        <taxon>Asteraceae</taxon>
        <taxon>Asteroideae</taxon>
        <taxon>Anthemideae</taxon>
        <taxon>Anthemidinae</taxon>
        <taxon>Tanacetum</taxon>
    </lineage>
</organism>
<accession>A0ABQ4XAE4</accession>
<dbReference type="InterPro" id="IPR040256">
    <property type="entry name" value="At4g02000-like"/>
</dbReference>
<dbReference type="EMBL" id="BQNB010009315">
    <property type="protein sequence ID" value="GJS61782.1"/>
    <property type="molecule type" value="Genomic_DNA"/>
</dbReference>
<protein>
    <submittedName>
        <fullName evidence="2">Zinc finger, CCHC-type containing protein</fullName>
    </submittedName>
</protein>
<dbReference type="Proteomes" id="UP001151760">
    <property type="component" value="Unassembled WGS sequence"/>
</dbReference>
<sequence>MEHGFLSQKGSRGGRGVKEKSLNRNSMSTSPGIGVSMELYDNIKDDTPKDKLSSLEDTIVPKPFPPLSTPVTMAGNAPGKSSYANITGKPSGKKANVRTLFIPGGNGIDVVVPVDSIQAIIKQFANTAYGFFLGKEGGIPYAMLENGPWFIQNNPQILKKWHLNENLLKKDVSTVLVWVKLHGVPVTAFSEDGLIAIATKVGTPLMLDSYTSDMFMQSWGSSSYARVMIEL</sequence>
<name>A0ABQ4XAE4_9ASTR</name>
<gene>
    <name evidence="2" type="ORF">Tco_0656566</name>
</gene>
<comment type="caution">
    <text evidence="2">The sequence shown here is derived from an EMBL/GenBank/DDBJ whole genome shotgun (WGS) entry which is preliminary data.</text>
</comment>
<keyword evidence="3" id="KW-1185">Reference proteome</keyword>
<reference evidence="2" key="2">
    <citation type="submission" date="2022-01" db="EMBL/GenBank/DDBJ databases">
        <authorList>
            <person name="Yamashiro T."/>
            <person name="Shiraishi A."/>
            <person name="Satake H."/>
            <person name="Nakayama K."/>
        </authorList>
    </citation>
    <scope>NUCLEOTIDE SEQUENCE</scope>
</reference>
<evidence type="ECO:0000256" key="1">
    <source>
        <dbReference type="SAM" id="MobiDB-lite"/>
    </source>
</evidence>
<reference evidence="2" key="1">
    <citation type="journal article" date="2022" name="Int. J. Mol. Sci.">
        <title>Draft Genome of Tanacetum Coccineum: Genomic Comparison of Closely Related Tanacetum-Family Plants.</title>
        <authorList>
            <person name="Yamashiro T."/>
            <person name="Shiraishi A."/>
            <person name="Nakayama K."/>
            <person name="Satake H."/>
        </authorList>
    </citation>
    <scope>NUCLEOTIDE SEQUENCE</scope>
</reference>
<evidence type="ECO:0000313" key="3">
    <source>
        <dbReference type="Proteomes" id="UP001151760"/>
    </source>
</evidence>
<dbReference type="PANTHER" id="PTHR31286">
    <property type="entry name" value="GLYCINE-RICH CELL WALL STRUCTURAL PROTEIN 1.8-LIKE"/>
    <property type="match status" value="1"/>
</dbReference>
<dbReference type="PANTHER" id="PTHR31286:SF99">
    <property type="entry name" value="DUF4283 DOMAIN-CONTAINING PROTEIN"/>
    <property type="match status" value="1"/>
</dbReference>
<proteinExistence type="predicted"/>